<name>A0A1I6VS11_9ACTN</name>
<keyword evidence="6" id="KW-0732">Signal</keyword>
<dbReference type="InterPro" id="IPR001316">
    <property type="entry name" value="Pept_S1A_streptogrisin"/>
</dbReference>
<keyword evidence="8" id="KW-1185">Reference proteome</keyword>
<evidence type="ECO:0000313" key="8">
    <source>
        <dbReference type="Proteomes" id="UP000198873"/>
    </source>
</evidence>
<evidence type="ECO:0000256" key="6">
    <source>
        <dbReference type="SAM" id="SignalP"/>
    </source>
</evidence>
<dbReference type="EMBL" id="FPAB01000009">
    <property type="protein sequence ID" value="SFT16522.1"/>
    <property type="molecule type" value="Genomic_DNA"/>
</dbReference>
<keyword evidence="4" id="KW-0720">Serine protease</keyword>
<dbReference type="InterPro" id="IPR043504">
    <property type="entry name" value="Peptidase_S1_PA_chymotrypsin"/>
</dbReference>
<evidence type="ECO:0000313" key="7">
    <source>
        <dbReference type="EMBL" id="SFT16522.1"/>
    </source>
</evidence>
<feature type="signal peptide" evidence="6">
    <location>
        <begin position="1"/>
        <end position="27"/>
    </location>
</feature>
<dbReference type="Gene3D" id="2.40.10.10">
    <property type="entry name" value="Trypsin-like serine proteases"/>
    <property type="match status" value="2"/>
</dbReference>
<evidence type="ECO:0000256" key="4">
    <source>
        <dbReference type="ARBA" id="ARBA00022825"/>
    </source>
</evidence>
<dbReference type="Proteomes" id="UP000198873">
    <property type="component" value="Unassembled WGS sequence"/>
</dbReference>
<dbReference type="RefSeq" id="WP_139275224.1">
    <property type="nucleotide sequence ID" value="NZ_CP054938.1"/>
</dbReference>
<evidence type="ECO:0000256" key="3">
    <source>
        <dbReference type="ARBA" id="ARBA00022801"/>
    </source>
</evidence>
<keyword evidence="2" id="KW-0645">Protease</keyword>
<evidence type="ECO:0000256" key="1">
    <source>
        <dbReference type="ARBA" id="ARBA00007664"/>
    </source>
</evidence>
<feature type="chain" id="PRO_5044373255" evidence="6">
    <location>
        <begin position="28"/>
        <end position="220"/>
    </location>
</feature>
<keyword evidence="5" id="KW-1015">Disulfide bond</keyword>
<dbReference type="SUPFAM" id="SSF50494">
    <property type="entry name" value="Trypsin-like serine proteases"/>
    <property type="match status" value="1"/>
</dbReference>
<dbReference type="AlphaFoldDB" id="A0A1I6VS11"/>
<comment type="similarity">
    <text evidence="1">Belongs to the peptidase S1 family.</text>
</comment>
<dbReference type="GO" id="GO:0004252">
    <property type="term" value="F:serine-type endopeptidase activity"/>
    <property type="evidence" value="ECO:0007669"/>
    <property type="project" value="InterPro"/>
</dbReference>
<protein>
    <submittedName>
        <fullName evidence="7">Streptogrisin B</fullName>
    </submittedName>
</protein>
<evidence type="ECO:0000256" key="5">
    <source>
        <dbReference type="ARBA" id="ARBA00023157"/>
    </source>
</evidence>
<dbReference type="InterPro" id="IPR009003">
    <property type="entry name" value="Peptidase_S1_PA"/>
</dbReference>
<accession>A0A1I6VS11</accession>
<sequence length="220" mass="21583">MRWSRYGSMLFALLTTALLLGATPAAATATTVRGGDRVYSAAGACVVAFNTQDGSAQRYGLLPGGCGGPGTAWYADPGFTVPVGTTTASSFPGGGWSLLRYAPAVTAPGEISVSGLPQPISSAATPTVGSRACVAGPTTGLRCGTVTAVNQTINVGGAVYTGLFRTDVCVDPGTGPGTPAFSGSTGLGMLIGGSGSCATGGISYYLPLVQALGAFGLTLA</sequence>
<keyword evidence="3" id="KW-0378">Hydrolase</keyword>
<reference evidence="8" key="1">
    <citation type="submission" date="2016-10" db="EMBL/GenBank/DDBJ databases">
        <authorList>
            <person name="Varghese N."/>
            <person name="Submissions S."/>
        </authorList>
    </citation>
    <scope>NUCLEOTIDE SEQUENCE [LARGE SCALE GENOMIC DNA]</scope>
    <source>
        <strain evidence="8">CGMCC 4.7047</strain>
    </source>
</reference>
<dbReference type="STRING" id="1176198.SAMN05444716_109168"/>
<organism evidence="7 8">
    <name type="scientific">Streptomyces harbinensis</name>
    <dbReference type="NCBI Taxonomy" id="1176198"/>
    <lineage>
        <taxon>Bacteria</taxon>
        <taxon>Bacillati</taxon>
        <taxon>Actinomycetota</taxon>
        <taxon>Actinomycetes</taxon>
        <taxon>Kitasatosporales</taxon>
        <taxon>Streptomycetaceae</taxon>
        <taxon>Streptomyces</taxon>
    </lineage>
</organism>
<gene>
    <name evidence="7" type="ORF">SAMN05444716_109168</name>
</gene>
<proteinExistence type="inferred from homology"/>
<dbReference type="CDD" id="cd21112">
    <property type="entry name" value="alphaLP-like"/>
    <property type="match status" value="1"/>
</dbReference>
<dbReference type="GO" id="GO:0006508">
    <property type="term" value="P:proteolysis"/>
    <property type="evidence" value="ECO:0007669"/>
    <property type="project" value="UniProtKB-KW"/>
</dbReference>
<dbReference type="PRINTS" id="PR00861">
    <property type="entry name" value="ALYTICPTASE"/>
</dbReference>
<evidence type="ECO:0000256" key="2">
    <source>
        <dbReference type="ARBA" id="ARBA00022670"/>
    </source>
</evidence>